<comment type="subunit">
    <text evidence="9">Homohexamer.</text>
</comment>
<evidence type="ECO:0000256" key="8">
    <source>
        <dbReference type="ARBA" id="ARBA00029346"/>
    </source>
</evidence>
<feature type="binding site" evidence="9">
    <location>
        <position position="73"/>
    </location>
    <ligand>
        <name>substrate</name>
    </ligand>
</feature>
<reference evidence="11" key="1">
    <citation type="submission" date="2020-07" db="EMBL/GenBank/DDBJ databases">
        <title>Koleobacter methoxysyntrophicus gen. nov., sp. nov., a novel anaerobic bacterium isolated from deep subsurface oil field and proposal of Koleobacterales ord. nov. in the phylum Firmicutes.</title>
        <authorList>
            <person name="Sakamoto S."/>
            <person name="Tamaki H."/>
        </authorList>
    </citation>
    <scope>NUCLEOTIDE SEQUENCE</scope>
    <source>
        <strain evidence="11">NRmbB1</strain>
    </source>
</reference>
<evidence type="ECO:0000256" key="5">
    <source>
        <dbReference type="ARBA" id="ARBA00022840"/>
    </source>
</evidence>
<sequence>MIRVIYPGSFDPVTNGHIDIILRCSNIFDHLIIAVLKNPRKNPLFTVEERVILLEEVTKGIKNVSVDSFEGLLVDYAKEKKAAAIVKGLRAISDFESEFQMALMNRKLNSKIETIFMMTNSKYSYISSSLIKEIASFGGCIDEFVPPIVKEKLIEKFKG</sequence>
<dbReference type="NCBIfam" id="TIGR00125">
    <property type="entry name" value="cyt_tran_rel"/>
    <property type="match status" value="1"/>
</dbReference>
<evidence type="ECO:0000313" key="12">
    <source>
        <dbReference type="Proteomes" id="UP000662904"/>
    </source>
</evidence>
<dbReference type="CDD" id="cd02163">
    <property type="entry name" value="PPAT"/>
    <property type="match status" value="1"/>
</dbReference>
<dbReference type="NCBIfam" id="TIGR01510">
    <property type="entry name" value="coaD_prev_kdtB"/>
    <property type="match status" value="1"/>
</dbReference>
<dbReference type="EMBL" id="CP059066">
    <property type="protein sequence ID" value="QSQ09833.1"/>
    <property type="molecule type" value="Genomic_DNA"/>
</dbReference>
<dbReference type="HAMAP" id="MF_00151">
    <property type="entry name" value="PPAT_bact"/>
    <property type="match status" value="1"/>
</dbReference>
<dbReference type="InterPro" id="IPR001980">
    <property type="entry name" value="PPAT"/>
</dbReference>
<keyword evidence="3 9" id="KW-0548">Nucleotidyltransferase</keyword>
<dbReference type="InterPro" id="IPR004821">
    <property type="entry name" value="Cyt_trans-like"/>
</dbReference>
<feature type="binding site" evidence="9">
    <location>
        <position position="9"/>
    </location>
    <ligand>
        <name>substrate</name>
    </ligand>
</feature>
<feature type="binding site" evidence="9">
    <location>
        <begin position="88"/>
        <end position="90"/>
    </location>
    <ligand>
        <name>ATP</name>
        <dbReference type="ChEBI" id="CHEBI:30616"/>
    </ligand>
</feature>
<comment type="similarity">
    <text evidence="9">Belongs to the bacterial CoaD family.</text>
</comment>
<evidence type="ECO:0000256" key="4">
    <source>
        <dbReference type="ARBA" id="ARBA00022741"/>
    </source>
</evidence>
<feature type="binding site" evidence="9">
    <location>
        <position position="87"/>
    </location>
    <ligand>
        <name>substrate</name>
    </ligand>
</feature>
<dbReference type="EC" id="2.7.7.3" evidence="9"/>
<dbReference type="GO" id="GO:0004595">
    <property type="term" value="F:pantetheine-phosphate adenylyltransferase activity"/>
    <property type="evidence" value="ECO:0007669"/>
    <property type="project" value="UniProtKB-UniRule"/>
</dbReference>
<dbReference type="RefSeq" id="WP_206707169.1">
    <property type="nucleotide sequence ID" value="NZ_CP059066.1"/>
</dbReference>
<dbReference type="SUPFAM" id="SSF52374">
    <property type="entry name" value="Nucleotidylyl transferase"/>
    <property type="match status" value="1"/>
</dbReference>
<evidence type="ECO:0000313" key="11">
    <source>
        <dbReference type="EMBL" id="QSQ09833.1"/>
    </source>
</evidence>
<evidence type="ECO:0000256" key="7">
    <source>
        <dbReference type="ARBA" id="ARBA00022993"/>
    </source>
</evidence>
<dbReference type="InterPro" id="IPR014729">
    <property type="entry name" value="Rossmann-like_a/b/a_fold"/>
</dbReference>
<name>A0A8A0RNJ0_9FIRM</name>
<evidence type="ECO:0000259" key="10">
    <source>
        <dbReference type="Pfam" id="PF01467"/>
    </source>
</evidence>
<keyword evidence="7 9" id="KW-0173">Coenzyme A biosynthesis</keyword>
<dbReference type="Pfam" id="PF01467">
    <property type="entry name" value="CTP_transf_like"/>
    <property type="match status" value="1"/>
</dbReference>
<evidence type="ECO:0000256" key="1">
    <source>
        <dbReference type="ARBA" id="ARBA00022490"/>
    </source>
</evidence>
<feature type="binding site" evidence="9">
    <location>
        <position position="98"/>
    </location>
    <ligand>
        <name>ATP</name>
        <dbReference type="ChEBI" id="CHEBI:30616"/>
    </ligand>
</feature>
<evidence type="ECO:0000256" key="3">
    <source>
        <dbReference type="ARBA" id="ARBA00022695"/>
    </source>
</evidence>
<dbReference type="PANTHER" id="PTHR21342">
    <property type="entry name" value="PHOSPHOPANTETHEINE ADENYLYLTRANSFERASE"/>
    <property type="match status" value="1"/>
</dbReference>
<feature type="site" description="Transition state stabilizer" evidence="9">
    <location>
        <position position="17"/>
    </location>
</feature>
<dbReference type="KEGG" id="kme:H0A61_02214"/>
<dbReference type="AlphaFoldDB" id="A0A8A0RNJ0"/>
<comment type="subcellular location">
    <subcellularLocation>
        <location evidence="9">Cytoplasm</location>
    </subcellularLocation>
</comment>
<dbReference type="GO" id="GO:0005737">
    <property type="term" value="C:cytoplasm"/>
    <property type="evidence" value="ECO:0007669"/>
    <property type="project" value="UniProtKB-SubCell"/>
</dbReference>
<evidence type="ECO:0000256" key="2">
    <source>
        <dbReference type="ARBA" id="ARBA00022679"/>
    </source>
</evidence>
<protein>
    <recommendedName>
        <fullName evidence="9">Phosphopantetheine adenylyltransferase</fullName>
        <ecNumber evidence="9">2.7.7.3</ecNumber>
    </recommendedName>
    <alternativeName>
        <fullName evidence="9">Dephospho-CoA pyrophosphorylase</fullName>
    </alternativeName>
    <alternativeName>
        <fullName evidence="9">Pantetheine-phosphate adenylyltransferase</fullName>
        <shortName evidence="9">PPAT</shortName>
    </alternativeName>
</protein>
<keyword evidence="5 9" id="KW-0067">ATP-binding</keyword>
<feature type="binding site" evidence="9">
    <location>
        <position position="41"/>
    </location>
    <ligand>
        <name>substrate</name>
    </ligand>
</feature>
<comment type="cofactor">
    <cofactor evidence="9">
        <name>Mg(2+)</name>
        <dbReference type="ChEBI" id="CHEBI:18420"/>
    </cofactor>
</comment>
<dbReference type="Gene3D" id="3.40.50.620">
    <property type="entry name" value="HUPs"/>
    <property type="match status" value="1"/>
</dbReference>
<dbReference type="GO" id="GO:0005524">
    <property type="term" value="F:ATP binding"/>
    <property type="evidence" value="ECO:0007669"/>
    <property type="project" value="UniProtKB-KW"/>
</dbReference>
<comment type="pathway">
    <text evidence="9">Cofactor biosynthesis; coenzyme A biosynthesis; CoA from (R)-pantothenate: step 4/5.</text>
</comment>
<evidence type="ECO:0000256" key="6">
    <source>
        <dbReference type="ARBA" id="ARBA00022842"/>
    </source>
</evidence>
<proteinExistence type="inferred from homology"/>
<dbReference type="UniPathway" id="UPA00241">
    <property type="reaction ID" value="UER00355"/>
</dbReference>
<dbReference type="GO" id="GO:0015937">
    <property type="term" value="P:coenzyme A biosynthetic process"/>
    <property type="evidence" value="ECO:0007669"/>
    <property type="project" value="UniProtKB-UniRule"/>
</dbReference>
<keyword evidence="12" id="KW-1185">Reference proteome</keyword>
<dbReference type="PANTHER" id="PTHR21342:SF1">
    <property type="entry name" value="PHOSPHOPANTETHEINE ADENYLYLTRANSFERASE"/>
    <property type="match status" value="1"/>
</dbReference>
<keyword evidence="1 9" id="KW-0963">Cytoplasm</keyword>
<accession>A0A8A0RNJ0</accession>
<feature type="binding site" evidence="9">
    <location>
        <begin position="123"/>
        <end position="129"/>
    </location>
    <ligand>
        <name>ATP</name>
        <dbReference type="ChEBI" id="CHEBI:30616"/>
    </ligand>
</feature>
<feature type="binding site" evidence="9">
    <location>
        <position position="17"/>
    </location>
    <ligand>
        <name>ATP</name>
        <dbReference type="ChEBI" id="CHEBI:30616"/>
    </ligand>
</feature>
<evidence type="ECO:0000256" key="9">
    <source>
        <dbReference type="HAMAP-Rule" id="MF_00151"/>
    </source>
</evidence>
<gene>
    <name evidence="11" type="primary">coaD_1</name>
    <name evidence="9" type="synonym">coaD</name>
    <name evidence="11" type="ORF">H0A61_02214</name>
</gene>
<keyword evidence="6 9" id="KW-0460">Magnesium</keyword>
<keyword evidence="2 9" id="KW-0808">Transferase</keyword>
<dbReference type="PRINTS" id="PR01020">
    <property type="entry name" value="LPSBIOSNTHSS"/>
</dbReference>
<feature type="binding site" evidence="9">
    <location>
        <begin position="9"/>
        <end position="10"/>
    </location>
    <ligand>
        <name>ATP</name>
        <dbReference type="ChEBI" id="CHEBI:30616"/>
    </ligand>
</feature>
<organism evidence="11 12">
    <name type="scientific">Koleobacter methoxysyntrophicus</name>
    <dbReference type="NCBI Taxonomy" id="2751313"/>
    <lineage>
        <taxon>Bacteria</taxon>
        <taxon>Bacillati</taxon>
        <taxon>Bacillota</taxon>
        <taxon>Clostridia</taxon>
        <taxon>Koleobacterales</taxon>
        <taxon>Koleobacteraceae</taxon>
        <taxon>Koleobacter</taxon>
    </lineage>
</organism>
<comment type="function">
    <text evidence="9">Reversibly transfers an adenylyl group from ATP to 4'-phosphopantetheine, yielding dephospho-CoA (dPCoA) and pyrophosphate.</text>
</comment>
<dbReference type="Proteomes" id="UP000662904">
    <property type="component" value="Chromosome"/>
</dbReference>
<comment type="catalytic activity">
    <reaction evidence="8 9">
        <text>(R)-4'-phosphopantetheine + ATP + H(+) = 3'-dephospho-CoA + diphosphate</text>
        <dbReference type="Rhea" id="RHEA:19801"/>
        <dbReference type="ChEBI" id="CHEBI:15378"/>
        <dbReference type="ChEBI" id="CHEBI:30616"/>
        <dbReference type="ChEBI" id="CHEBI:33019"/>
        <dbReference type="ChEBI" id="CHEBI:57328"/>
        <dbReference type="ChEBI" id="CHEBI:61723"/>
        <dbReference type="EC" id="2.7.7.3"/>
    </reaction>
</comment>
<feature type="domain" description="Cytidyltransferase-like" evidence="10">
    <location>
        <begin position="5"/>
        <end position="133"/>
    </location>
</feature>
<keyword evidence="4 9" id="KW-0547">Nucleotide-binding</keyword>